<evidence type="ECO:0000256" key="1">
    <source>
        <dbReference type="SAM" id="Phobius"/>
    </source>
</evidence>
<organism evidence="2 3">
    <name type="scientific">Enterovibrio coralii</name>
    <dbReference type="NCBI Taxonomy" id="294935"/>
    <lineage>
        <taxon>Bacteria</taxon>
        <taxon>Pseudomonadati</taxon>
        <taxon>Pseudomonadota</taxon>
        <taxon>Gammaproteobacteria</taxon>
        <taxon>Vibrionales</taxon>
        <taxon>Vibrionaceae</taxon>
        <taxon>Enterovibrio</taxon>
    </lineage>
</organism>
<keyword evidence="1" id="KW-1133">Transmembrane helix</keyword>
<dbReference type="AlphaFoldDB" id="A0A135I4Q0"/>
<evidence type="ECO:0000313" key="2">
    <source>
        <dbReference type="EMBL" id="KXF80431.1"/>
    </source>
</evidence>
<gene>
    <name evidence="2" type="ORF">ATN88_21995</name>
</gene>
<keyword evidence="1" id="KW-0472">Membrane</keyword>
<feature type="transmembrane region" description="Helical" evidence="1">
    <location>
        <begin position="20"/>
        <end position="45"/>
    </location>
</feature>
<name>A0A135I4Q0_9GAMM</name>
<protein>
    <submittedName>
        <fullName evidence="2">Uncharacterized protein</fullName>
    </submittedName>
</protein>
<sequence length="70" mass="8081">MFTLFYVSPFKIILLRKGPVILSLSVMPLFFYLGILFIFVSAISLSKLQMRARDLGHNDGIVFWIIRDSN</sequence>
<dbReference type="Proteomes" id="UP000070529">
    <property type="component" value="Unassembled WGS sequence"/>
</dbReference>
<dbReference type="EMBL" id="LNTY01000051">
    <property type="protein sequence ID" value="KXF80431.1"/>
    <property type="molecule type" value="Genomic_DNA"/>
</dbReference>
<keyword evidence="1" id="KW-0812">Transmembrane</keyword>
<comment type="caution">
    <text evidence="2">The sequence shown here is derived from an EMBL/GenBank/DDBJ whole genome shotgun (WGS) entry which is preliminary data.</text>
</comment>
<proteinExistence type="predicted"/>
<keyword evidence="3" id="KW-1185">Reference proteome</keyword>
<evidence type="ECO:0000313" key="3">
    <source>
        <dbReference type="Proteomes" id="UP000070529"/>
    </source>
</evidence>
<reference evidence="2 3" key="1">
    <citation type="submission" date="2015-11" db="EMBL/GenBank/DDBJ databases">
        <title>Genomic Taxonomy of the Vibrionaceae.</title>
        <authorList>
            <person name="Gomez-Gil B."/>
            <person name="Enciso-Ibarra J."/>
        </authorList>
    </citation>
    <scope>NUCLEOTIDE SEQUENCE [LARGE SCALE GENOMIC DNA]</scope>
    <source>
        <strain evidence="2 3">CAIM 912</strain>
    </source>
</reference>
<accession>A0A135I4Q0</accession>